<feature type="non-terminal residue" evidence="1">
    <location>
        <position position="1"/>
    </location>
</feature>
<proteinExistence type="predicted"/>
<evidence type="ECO:0000313" key="1">
    <source>
        <dbReference type="EMBL" id="CAK7328973.1"/>
    </source>
</evidence>
<dbReference type="AlphaFoldDB" id="A0AAV1R6C3"/>
<organism evidence="1 2">
    <name type="scientific">Dovyalis caffra</name>
    <dbReference type="NCBI Taxonomy" id="77055"/>
    <lineage>
        <taxon>Eukaryota</taxon>
        <taxon>Viridiplantae</taxon>
        <taxon>Streptophyta</taxon>
        <taxon>Embryophyta</taxon>
        <taxon>Tracheophyta</taxon>
        <taxon>Spermatophyta</taxon>
        <taxon>Magnoliopsida</taxon>
        <taxon>eudicotyledons</taxon>
        <taxon>Gunneridae</taxon>
        <taxon>Pentapetalae</taxon>
        <taxon>rosids</taxon>
        <taxon>fabids</taxon>
        <taxon>Malpighiales</taxon>
        <taxon>Salicaceae</taxon>
        <taxon>Flacourtieae</taxon>
        <taxon>Dovyalis</taxon>
    </lineage>
</organism>
<dbReference type="EMBL" id="CAWUPB010000905">
    <property type="protein sequence ID" value="CAK7328973.1"/>
    <property type="molecule type" value="Genomic_DNA"/>
</dbReference>
<protein>
    <submittedName>
        <fullName evidence="1">Uncharacterized protein</fullName>
    </submittedName>
</protein>
<dbReference type="Proteomes" id="UP001314170">
    <property type="component" value="Unassembled WGS sequence"/>
</dbReference>
<name>A0AAV1R6C3_9ROSI</name>
<reference evidence="1 2" key="1">
    <citation type="submission" date="2024-01" db="EMBL/GenBank/DDBJ databases">
        <authorList>
            <person name="Waweru B."/>
        </authorList>
    </citation>
    <scope>NUCLEOTIDE SEQUENCE [LARGE SCALE GENOMIC DNA]</scope>
</reference>
<gene>
    <name evidence="1" type="ORF">DCAF_LOCUS6720</name>
</gene>
<accession>A0AAV1R6C3</accession>
<comment type="caution">
    <text evidence="1">The sequence shown here is derived from an EMBL/GenBank/DDBJ whole genome shotgun (WGS) entry which is preliminary data.</text>
</comment>
<keyword evidence="2" id="KW-1185">Reference proteome</keyword>
<sequence>EYARATEKDKEVAYFSGGSYQIKGKANRASSIATCLFTESSASRRGCSILPLPVKVRRIDPFGDKSVKEKGNTIAYFDFLRDLIGELVRCSKEVTYLNEKLNELEAILEHAFENKLRVSDDNNEE</sequence>
<evidence type="ECO:0000313" key="2">
    <source>
        <dbReference type="Proteomes" id="UP001314170"/>
    </source>
</evidence>